<protein>
    <submittedName>
        <fullName evidence="1">Uncharacterized protein</fullName>
    </submittedName>
</protein>
<sequence length="105" mass="11827">MADIVAGNEQQPIYYIKTREGKRHITAGMLIAEKSETYRHPMDPDVFAREYINLLGYESAFAAELKDQIAQQLRRALDSDDLHAEIDRIAGFLSSNATQASTPRT</sequence>
<evidence type="ECO:0000313" key="1">
    <source>
        <dbReference type="EMBL" id="BBI61724.1"/>
    </source>
</evidence>
<gene>
    <name evidence="1" type="ORF">HSBAA_30300</name>
</gene>
<evidence type="ECO:0000313" key="2">
    <source>
        <dbReference type="Proteomes" id="UP000320231"/>
    </source>
</evidence>
<dbReference type="EMBL" id="AP019514">
    <property type="protein sequence ID" value="BBI61724.1"/>
    <property type="molecule type" value="Genomic_DNA"/>
</dbReference>
<dbReference type="KEGG" id="hsr:HSBAA_30300"/>
<name>A0A455UF15_9GAMM</name>
<dbReference type="Proteomes" id="UP000320231">
    <property type="component" value="Chromosome"/>
</dbReference>
<reference evidence="1 2" key="1">
    <citation type="journal article" date="2019" name="Microbiol. Resour. Announc.">
        <title>Complete Genome Sequence of Halomonas sulfidaeris Strain Esulfide1 Isolated from a Metal Sulfide Rock at a Depth of 2,200 Meters, Obtained Using Nanopore Sequencing.</title>
        <authorList>
            <person name="Saito M."/>
            <person name="Nishigata A."/>
            <person name="Galipon J."/>
            <person name="Arakawa K."/>
        </authorList>
    </citation>
    <scope>NUCLEOTIDE SEQUENCE [LARGE SCALE GENOMIC DNA]</scope>
    <source>
        <strain evidence="1 2">ATCC BAA-803</strain>
    </source>
</reference>
<organism evidence="1 2">
    <name type="scientific">Vreelandella sulfidaeris</name>
    <dbReference type="NCBI Taxonomy" id="115553"/>
    <lineage>
        <taxon>Bacteria</taxon>
        <taxon>Pseudomonadati</taxon>
        <taxon>Pseudomonadota</taxon>
        <taxon>Gammaproteobacteria</taxon>
        <taxon>Oceanospirillales</taxon>
        <taxon>Halomonadaceae</taxon>
        <taxon>Vreelandella</taxon>
    </lineage>
</organism>
<accession>A0A455UF15</accession>
<proteinExistence type="predicted"/>
<dbReference type="AlphaFoldDB" id="A0A455UF15"/>